<reference evidence="4 5" key="1">
    <citation type="journal article" date="1998" name="Science">
        <title>Genome sequence of the nematode C. elegans: a platform for investigating biology.</title>
        <authorList>
            <consortium name="The C. elegans sequencing consortium"/>
            <person name="Sulson J.E."/>
            <person name="Waterston R."/>
        </authorList>
    </citation>
    <scope>NUCLEOTIDE SEQUENCE [LARGE SCALE GENOMIC DNA]</scope>
    <source>
        <strain evidence="4 5">Bristol N2</strain>
    </source>
</reference>
<dbReference type="eggNOG" id="KOG4297">
    <property type="taxonomic scope" value="Eukaryota"/>
</dbReference>
<dbReference type="InterPro" id="IPR016187">
    <property type="entry name" value="CTDL_fold"/>
</dbReference>
<dbReference type="KEGG" id="cel:CELE_Y48E1B.16"/>
<dbReference type="Pfam" id="PF00059">
    <property type="entry name" value="Lectin_C"/>
    <property type="match status" value="1"/>
</dbReference>
<dbReference type="OrthoDB" id="5853226at2759"/>
<dbReference type="PaxDb" id="6239-Y48E1B.16"/>
<evidence type="ECO:0000313" key="5">
    <source>
        <dbReference type="Proteomes" id="UP000001940"/>
    </source>
</evidence>
<dbReference type="AlphaFoldDB" id="Q7JK99"/>
<dbReference type="SMR" id="Q7JK99"/>
<feature type="region of interest" description="Disordered" evidence="1">
    <location>
        <begin position="24"/>
        <end position="126"/>
    </location>
</feature>
<evidence type="ECO:0000259" key="3">
    <source>
        <dbReference type="PROSITE" id="PS50041"/>
    </source>
</evidence>
<feature type="signal peptide" evidence="2">
    <location>
        <begin position="1"/>
        <end position="22"/>
    </location>
</feature>
<dbReference type="GeneID" id="175003"/>
<dbReference type="WormBase" id="Y48E1B.16">
    <property type="protein sequence ID" value="CE53976"/>
    <property type="gene ID" value="WBGene00013013"/>
    <property type="gene designation" value="clec-145"/>
</dbReference>
<keyword evidence="2" id="KW-0732">Signal</keyword>
<sequence>MHPKCGIILLSLIFICITEIESRKVTQKPAAPPPPKNDKSWVRSKIDSAKEKYHAGKEKLKTKISDVKSKLRGPAPTPQPRPPAQNNLPKSQYGWNTQAPGPRAPAPAPTRPQYGVPAPRAPQPTIPALTTKKSVFERLKEKAKGKEKYVGKAVGWAKKDLGIGVEGPKKPSKILKFGKKAVDFMFKKKTPKTQNPALVHSSGQIVGQVASGSHGLDRKVEYLKSRLDIMQSEIQGTWNTSESGTKYKIFEERMNWNDAQLHCEELGSHLAYLDSESKNTYATSLIDSQNISMVWFGLRTEVGLGSGSDTYSNFSNLDGCGVVDRNGTWSISSCAIELPYLCQAFRFNVLVEIP</sequence>
<dbReference type="InParanoid" id="Q7JK99"/>
<evidence type="ECO:0000313" key="4">
    <source>
        <dbReference type="EMBL" id="CAE54926.2"/>
    </source>
</evidence>
<dbReference type="HOGENOM" id="CLU_799817_0_0_1"/>
<accession>Q7JK99</accession>
<gene>
    <name evidence="4 6" type="primary">clec-145</name>
    <name evidence="4" type="ORF">CELE_Y48E1B.16</name>
    <name evidence="6" type="ORF">Y48E1B.16</name>
</gene>
<dbReference type="EMBL" id="BX284602">
    <property type="protein sequence ID" value="CAE54926.2"/>
    <property type="molecule type" value="Genomic_DNA"/>
</dbReference>
<dbReference type="Gene3D" id="3.10.100.10">
    <property type="entry name" value="Mannose-Binding Protein A, subunit A"/>
    <property type="match status" value="1"/>
</dbReference>
<dbReference type="FunCoup" id="Q7JK99">
    <property type="interactions" value="876"/>
</dbReference>
<dbReference type="SMART" id="SM00034">
    <property type="entry name" value="CLECT"/>
    <property type="match status" value="1"/>
</dbReference>
<evidence type="ECO:0000256" key="1">
    <source>
        <dbReference type="SAM" id="MobiDB-lite"/>
    </source>
</evidence>
<dbReference type="RefSeq" id="NP_001364639.1">
    <property type="nucleotide sequence ID" value="NM_001377891.2"/>
</dbReference>
<dbReference type="Proteomes" id="UP000001940">
    <property type="component" value="Chromosome II"/>
</dbReference>
<dbReference type="STRING" id="6239.Y48E1B.16.1"/>
<dbReference type="CDD" id="cd00037">
    <property type="entry name" value="CLECT"/>
    <property type="match status" value="1"/>
</dbReference>
<feature type="chain" id="PRO_5024788776" evidence="2">
    <location>
        <begin position="23"/>
        <end position="354"/>
    </location>
</feature>
<organism evidence="4 5">
    <name type="scientific">Caenorhabditis elegans</name>
    <dbReference type="NCBI Taxonomy" id="6239"/>
    <lineage>
        <taxon>Eukaryota</taxon>
        <taxon>Metazoa</taxon>
        <taxon>Ecdysozoa</taxon>
        <taxon>Nematoda</taxon>
        <taxon>Chromadorea</taxon>
        <taxon>Rhabditida</taxon>
        <taxon>Rhabditina</taxon>
        <taxon>Rhabditomorpha</taxon>
        <taxon>Rhabditoidea</taxon>
        <taxon>Rhabditidae</taxon>
        <taxon>Peloderinae</taxon>
        <taxon>Caenorhabditis</taxon>
    </lineage>
</organism>
<dbReference type="CTD" id="175003"/>
<name>Q7JK99_CAEEL</name>
<feature type="domain" description="C-type lectin" evidence="3">
    <location>
        <begin position="242"/>
        <end position="343"/>
    </location>
</feature>
<proteinExistence type="predicted"/>
<keyword evidence="5" id="KW-1185">Reference proteome</keyword>
<dbReference type="UCSC" id="Y48E1B.16">
    <property type="organism name" value="c. elegans"/>
</dbReference>
<evidence type="ECO:0000256" key="2">
    <source>
        <dbReference type="SAM" id="SignalP"/>
    </source>
</evidence>
<dbReference type="InterPro" id="IPR001304">
    <property type="entry name" value="C-type_lectin-like"/>
</dbReference>
<dbReference type="InterPro" id="IPR016186">
    <property type="entry name" value="C-type_lectin-like/link_sf"/>
</dbReference>
<evidence type="ECO:0000313" key="6">
    <source>
        <dbReference type="WormBase" id="Y48E1B.16"/>
    </source>
</evidence>
<protein>
    <submittedName>
        <fullName evidence="4">C-type lectin domain-containing protein</fullName>
    </submittedName>
</protein>
<dbReference type="SUPFAM" id="SSF56436">
    <property type="entry name" value="C-type lectin-like"/>
    <property type="match status" value="1"/>
</dbReference>
<dbReference type="AGR" id="WB:WBGene00013013"/>
<feature type="compositionally biased region" description="Polar residues" evidence="1">
    <location>
        <begin position="86"/>
        <end position="96"/>
    </location>
</feature>
<dbReference type="PROSITE" id="PS50041">
    <property type="entry name" value="C_TYPE_LECTIN_2"/>
    <property type="match status" value="1"/>
</dbReference>
<dbReference type="Bgee" id="WBGene00013013">
    <property type="expression patterns" value="Expressed in adult organism and 1 other cell type or tissue"/>
</dbReference>
<feature type="compositionally biased region" description="Basic and acidic residues" evidence="1">
    <location>
        <begin position="36"/>
        <end position="69"/>
    </location>
</feature>